<evidence type="ECO:0000256" key="2">
    <source>
        <dbReference type="ARBA" id="ARBA00009765"/>
    </source>
</evidence>
<proteinExistence type="inferred from homology"/>
<dbReference type="Pfam" id="PF01544">
    <property type="entry name" value="CorA"/>
    <property type="match status" value="1"/>
</dbReference>
<keyword evidence="3 8" id="KW-0813">Transport</keyword>
<evidence type="ECO:0000256" key="5">
    <source>
        <dbReference type="ARBA" id="ARBA00022692"/>
    </source>
</evidence>
<dbReference type="SUPFAM" id="SSF143865">
    <property type="entry name" value="CorA soluble domain-like"/>
    <property type="match status" value="1"/>
</dbReference>
<dbReference type="InterPro" id="IPR045861">
    <property type="entry name" value="CorA_cytoplasmic_dom"/>
</dbReference>
<keyword evidence="8" id="KW-0460">Magnesium</keyword>
<dbReference type="PANTHER" id="PTHR46494:SF1">
    <property type="entry name" value="CORA FAMILY METAL ION TRANSPORTER (EUROFUNG)"/>
    <property type="match status" value="1"/>
</dbReference>
<comment type="subcellular location">
    <subcellularLocation>
        <location evidence="1">Cell membrane</location>
        <topology evidence="1">Multi-pass membrane protein</topology>
    </subcellularLocation>
    <subcellularLocation>
        <location evidence="8">Membrane</location>
        <topology evidence="8">Multi-pass membrane protein</topology>
    </subcellularLocation>
</comment>
<keyword evidence="4 8" id="KW-1003">Cell membrane</keyword>
<evidence type="ECO:0000313" key="10">
    <source>
        <dbReference type="Proteomes" id="UP001258181"/>
    </source>
</evidence>
<comment type="function">
    <text evidence="8">Mediates influx of magnesium ions.</text>
</comment>
<dbReference type="NCBIfam" id="TIGR00383">
    <property type="entry name" value="corA"/>
    <property type="match status" value="1"/>
</dbReference>
<feature type="transmembrane region" description="Helical" evidence="8">
    <location>
        <begin position="257"/>
        <end position="277"/>
    </location>
</feature>
<evidence type="ECO:0000256" key="8">
    <source>
        <dbReference type="RuleBase" id="RU362010"/>
    </source>
</evidence>
<evidence type="ECO:0000256" key="3">
    <source>
        <dbReference type="ARBA" id="ARBA00022448"/>
    </source>
</evidence>
<dbReference type="Gene3D" id="1.20.58.340">
    <property type="entry name" value="Magnesium transport protein CorA, transmembrane region"/>
    <property type="match status" value="2"/>
</dbReference>
<keyword evidence="7 8" id="KW-0472">Membrane</keyword>
<dbReference type="InterPro" id="IPR004488">
    <property type="entry name" value="Mg/Co-transport_prot_CorA"/>
</dbReference>
<evidence type="ECO:0000256" key="1">
    <source>
        <dbReference type="ARBA" id="ARBA00004651"/>
    </source>
</evidence>
<dbReference type="Gene3D" id="3.30.460.20">
    <property type="entry name" value="CorA soluble domain-like"/>
    <property type="match status" value="1"/>
</dbReference>
<comment type="caution">
    <text evidence="9">The sequence shown here is derived from an EMBL/GenBank/DDBJ whole genome shotgun (WGS) entry which is preliminary data.</text>
</comment>
<keyword evidence="8" id="KW-0406">Ion transport</keyword>
<evidence type="ECO:0000256" key="4">
    <source>
        <dbReference type="ARBA" id="ARBA00022475"/>
    </source>
</evidence>
<keyword evidence="10" id="KW-1185">Reference proteome</keyword>
<evidence type="ECO:0000313" key="9">
    <source>
        <dbReference type="EMBL" id="MDR7071745.1"/>
    </source>
</evidence>
<dbReference type="SUPFAM" id="SSF144083">
    <property type="entry name" value="Magnesium transport protein CorA, transmembrane region"/>
    <property type="match status" value="1"/>
</dbReference>
<comment type="similarity">
    <text evidence="2 8">Belongs to the CorA metal ion transporter (MIT) (TC 1.A.35) family.</text>
</comment>
<dbReference type="Proteomes" id="UP001258181">
    <property type="component" value="Unassembled WGS sequence"/>
</dbReference>
<dbReference type="PANTHER" id="PTHR46494">
    <property type="entry name" value="CORA FAMILY METAL ION TRANSPORTER (EUROFUNG)"/>
    <property type="match status" value="1"/>
</dbReference>
<gene>
    <name evidence="8" type="primary">corA</name>
    <name evidence="9" type="ORF">J2X07_000720</name>
</gene>
<name>A0ABU1TX18_9BACL</name>
<reference evidence="9 10" key="1">
    <citation type="submission" date="2023-07" db="EMBL/GenBank/DDBJ databases">
        <title>Sorghum-associated microbial communities from plants grown in Nebraska, USA.</title>
        <authorList>
            <person name="Schachtman D."/>
        </authorList>
    </citation>
    <scope>NUCLEOTIDE SEQUENCE [LARGE SCALE GENOMIC DNA]</scope>
    <source>
        <strain evidence="9 10">BE211</strain>
    </source>
</reference>
<dbReference type="InterPro" id="IPR002523">
    <property type="entry name" value="MgTranspt_CorA/ZnTranspt_ZntB"/>
</dbReference>
<protein>
    <recommendedName>
        <fullName evidence="8">Magnesium transport protein CorA</fullName>
    </recommendedName>
</protein>
<feature type="transmembrane region" description="Helical" evidence="8">
    <location>
        <begin position="289"/>
        <end position="309"/>
    </location>
</feature>
<keyword evidence="6 8" id="KW-1133">Transmembrane helix</keyword>
<evidence type="ECO:0000256" key="7">
    <source>
        <dbReference type="ARBA" id="ARBA00023136"/>
    </source>
</evidence>
<evidence type="ECO:0000256" key="6">
    <source>
        <dbReference type="ARBA" id="ARBA00022989"/>
    </source>
</evidence>
<dbReference type="InterPro" id="IPR045863">
    <property type="entry name" value="CorA_TM1_TM2"/>
</dbReference>
<dbReference type="EMBL" id="JAVDWA010000001">
    <property type="protein sequence ID" value="MDR7071745.1"/>
    <property type="molecule type" value="Genomic_DNA"/>
</dbReference>
<organism evidence="9 10">
    <name type="scientific">Fictibacillus barbaricus</name>
    <dbReference type="NCBI Taxonomy" id="182136"/>
    <lineage>
        <taxon>Bacteria</taxon>
        <taxon>Bacillati</taxon>
        <taxon>Bacillota</taxon>
        <taxon>Bacilli</taxon>
        <taxon>Bacillales</taxon>
        <taxon>Fictibacillaceae</taxon>
        <taxon>Fictibacillus</taxon>
    </lineage>
</organism>
<dbReference type="RefSeq" id="WP_310256471.1">
    <property type="nucleotide sequence ID" value="NZ_JAVDWA010000001.1"/>
</dbReference>
<sequence>MIRILAVDYQNKLLLNPPIEELKNNNIKWYWVDISNPKVSESELLTDFFNFHPLAVEDCLYYIQRPKLEYYEDHSFFVVHALDQQTLEPHEVDIFWGENFVVSFHLVQVAEIDQLWDTLQKVKNVSQIGPTEITHKILDKLVDTYFPVLQQIEDQILSIEGTFKSSDQTVIQETFTVRSELIKLRKTIIPMRELLYRVTESKKLPISNKKMAYFRDVHDHLIKLNHMIESNQELTSEIRDNYISINSFRMNRIMKTLTVITTIFMPLTFIAGIYGMNFENMPELKWENGYFMILGVMLTIGVLMILWFIRKGWFRDN</sequence>
<accession>A0ABU1TX18</accession>
<dbReference type="CDD" id="cd12831">
    <property type="entry name" value="TmCorA-like_u2"/>
    <property type="match status" value="1"/>
</dbReference>
<keyword evidence="5 8" id="KW-0812">Transmembrane</keyword>